<organism evidence="2 3">
    <name type="scientific">Orbilia javanica</name>
    <dbReference type="NCBI Taxonomy" id="47235"/>
    <lineage>
        <taxon>Eukaryota</taxon>
        <taxon>Fungi</taxon>
        <taxon>Dikarya</taxon>
        <taxon>Ascomycota</taxon>
        <taxon>Pezizomycotina</taxon>
        <taxon>Orbiliomycetes</taxon>
        <taxon>Orbiliales</taxon>
        <taxon>Orbiliaceae</taxon>
        <taxon>Orbilia</taxon>
    </lineage>
</organism>
<accession>A0AAN8MZJ9</accession>
<reference evidence="2 3" key="1">
    <citation type="submission" date="2019-10" db="EMBL/GenBank/DDBJ databases">
        <authorList>
            <person name="Palmer J.M."/>
        </authorList>
    </citation>
    <scope>NUCLEOTIDE SEQUENCE [LARGE SCALE GENOMIC DNA]</scope>
    <source>
        <strain evidence="2 3">TWF718</strain>
    </source>
</reference>
<keyword evidence="1" id="KW-0812">Transmembrane</keyword>
<evidence type="ECO:0000313" key="2">
    <source>
        <dbReference type="EMBL" id="KAK6339939.1"/>
    </source>
</evidence>
<evidence type="ECO:0000313" key="3">
    <source>
        <dbReference type="Proteomes" id="UP001313282"/>
    </source>
</evidence>
<keyword evidence="1" id="KW-1133">Transmembrane helix</keyword>
<feature type="transmembrane region" description="Helical" evidence="1">
    <location>
        <begin position="17"/>
        <end position="40"/>
    </location>
</feature>
<dbReference type="EMBL" id="JAVHNR010000006">
    <property type="protein sequence ID" value="KAK6339939.1"/>
    <property type="molecule type" value="Genomic_DNA"/>
</dbReference>
<dbReference type="AlphaFoldDB" id="A0AAN8MZJ9"/>
<sequence>MGVETIITYTLTALPTIAYYAILLLLSAIAFIFAFVVVFIQTPGEFVHPYYAEGSGFGNDHSVTRGYPRLRGGGYYPPPIRMSRGRGRFIKRIGVARPRFY</sequence>
<comment type="caution">
    <text evidence="2">The sequence shown here is derived from an EMBL/GenBank/DDBJ whole genome shotgun (WGS) entry which is preliminary data.</text>
</comment>
<name>A0AAN8MZJ9_9PEZI</name>
<keyword evidence="3" id="KW-1185">Reference proteome</keyword>
<proteinExistence type="predicted"/>
<gene>
    <name evidence="2" type="ORF">TWF718_009328</name>
</gene>
<dbReference type="Proteomes" id="UP001313282">
    <property type="component" value="Unassembled WGS sequence"/>
</dbReference>
<evidence type="ECO:0000256" key="1">
    <source>
        <dbReference type="SAM" id="Phobius"/>
    </source>
</evidence>
<keyword evidence="1" id="KW-0472">Membrane</keyword>
<protein>
    <submittedName>
        <fullName evidence="2">Uncharacterized protein</fullName>
    </submittedName>
</protein>